<protein>
    <submittedName>
        <fullName evidence="2">Uncharacterized protein</fullName>
    </submittedName>
</protein>
<evidence type="ECO:0000256" key="1">
    <source>
        <dbReference type="SAM" id="SignalP"/>
    </source>
</evidence>
<dbReference type="EMBL" id="BAABAQ010000011">
    <property type="protein sequence ID" value="GAA4201599.1"/>
    <property type="molecule type" value="Genomic_DNA"/>
</dbReference>
<gene>
    <name evidence="2" type="ORF">GCM10022252_56570</name>
</gene>
<organism evidence="2 3">
    <name type="scientific">Streptosporangium oxazolinicum</name>
    <dbReference type="NCBI Taxonomy" id="909287"/>
    <lineage>
        <taxon>Bacteria</taxon>
        <taxon>Bacillati</taxon>
        <taxon>Actinomycetota</taxon>
        <taxon>Actinomycetes</taxon>
        <taxon>Streptosporangiales</taxon>
        <taxon>Streptosporangiaceae</taxon>
        <taxon>Streptosporangium</taxon>
    </lineage>
</organism>
<keyword evidence="3" id="KW-1185">Reference proteome</keyword>
<dbReference type="Proteomes" id="UP001501251">
    <property type="component" value="Unassembled WGS sequence"/>
</dbReference>
<name>A0ABP8B9Z0_9ACTN</name>
<evidence type="ECO:0000313" key="2">
    <source>
        <dbReference type="EMBL" id="GAA4201599.1"/>
    </source>
</evidence>
<dbReference type="RefSeq" id="WP_344921124.1">
    <property type="nucleotide sequence ID" value="NZ_BAABAQ010000011.1"/>
</dbReference>
<comment type="caution">
    <text evidence="2">The sequence shown here is derived from an EMBL/GenBank/DDBJ whole genome shotgun (WGS) entry which is preliminary data.</text>
</comment>
<evidence type="ECO:0000313" key="3">
    <source>
        <dbReference type="Proteomes" id="UP001501251"/>
    </source>
</evidence>
<feature type="chain" id="PRO_5046926341" evidence="1">
    <location>
        <begin position="29"/>
        <end position="115"/>
    </location>
</feature>
<accession>A0ABP8B9Z0</accession>
<sequence length="115" mass="11850">MLRSVLATAACAVLAGAAVLTLGSPARAAAGPARSAASLATVDLVFSPLYVGDYCRAKVNSAAYIGFYRNNGISCHGSGYLGQGDPYLACKYLTTDVVMSALPGPYEALLCRVIR</sequence>
<reference evidence="3" key="1">
    <citation type="journal article" date="2019" name="Int. J. Syst. Evol. Microbiol.">
        <title>The Global Catalogue of Microorganisms (GCM) 10K type strain sequencing project: providing services to taxonomists for standard genome sequencing and annotation.</title>
        <authorList>
            <consortium name="The Broad Institute Genomics Platform"/>
            <consortium name="The Broad Institute Genome Sequencing Center for Infectious Disease"/>
            <person name="Wu L."/>
            <person name="Ma J."/>
        </authorList>
    </citation>
    <scope>NUCLEOTIDE SEQUENCE [LARGE SCALE GENOMIC DNA]</scope>
    <source>
        <strain evidence="3">JCM 17388</strain>
    </source>
</reference>
<keyword evidence="1" id="KW-0732">Signal</keyword>
<feature type="signal peptide" evidence="1">
    <location>
        <begin position="1"/>
        <end position="28"/>
    </location>
</feature>
<proteinExistence type="predicted"/>